<dbReference type="Proteomes" id="UP001215151">
    <property type="component" value="Unassembled WGS sequence"/>
</dbReference>
<dbReference type="Gene3D" id="2.130.10.10">
    <property type="entry name" value="YVTN repeat-like/Quinoprotein amine dehydrogenase"/>
    <property type="match status" value="1"/>
</dbReference>
<dbReference type="PANTHER" id="PTHR15496">
    <property type="entry name" value="GENERAL TRANSCRIPTION FACTOR 3C POLYPEPTIDE 4 FAMILY"/>
    <property type="match status" value="1"/>
</dbReference>
<evidence type="ECO:0000313" key="3">
    <source>
        <dbReference type="Proteomes" id="UP001215151"/>
    </source>
</evidence>
<dbReference type="GO" id="GO:0006384">
    <property type="term" value="P:transcription initiation at RNA polymerase III promoter"/>
    <property type="evidence" value="ECO:0007669"/>
    <property type="project" value="InterPro"/>
</dbReference>
<dbReference type="AlphaFoldDB" id="A0AAD7U359"/>
<proteinExistence type="predicted"/>
<feature type="domain" description="Transcription factor IIIC 90kDa subunit N-terminal" evidence="1">
    <location>
        <begin position="27"/>
        <end position="408"/>
    </location>
</feature>
<dbReference type="SUPFAM" id="SSF50978">
    <property type="entry name" value="WD40 repeat-like"/>
    <property type="match status" value="1"/>
</dbReference>
<dbReference type="GO" id="GO:0000127">
    <property type="term" value="C:transcription factor TFIIIC complex"/>
    <property type="evidence" value="ECO:0007669"/>
    <property type="project" value="InterPro"/>
</dbReference>
<dbReference type="PANTHER" id="PTHR15496:SF2">
    <property type="entry name" value="GENERAL TRANSCRIPTION FACTOR 3C POLYPEPTIDE 4"/>
    <property type="match status" value="1"/>
</dbReference>
<organism evidence="2 3">
    <name type="scientific">Trametes cubensis</name>
    <dbReference type="NCBI Taxonomy" id="1111947"/>
    <lineage>
        <taxon>Eukaryota</taxon>
        <taxon>Fungi</taxon>
        <taxon>Dikarya</taxon>
        <taxon>Basidiomycota</taxon>
        <taxon>Agaricomycotina</taxon>
        <taxon>Agaricomycetes</taxon>
        <taxon>Polyporales</taxon>
        <taxon>Polyporaceae</taxon>
        <taxon>Trametes</taxon>
    </lineage>
</organism>
<name>A0AAD7U359_9APHY</name>
<dbReference type="InterPro" id="IPR044230">
    <property type="entry name" value="GTF3C4"/>
</dbReference>
<comment type="caution">
    <text evidence="2">The sequence shown here is derived from an EMBL/GenBank/DDBJ whole genome shotgun (WGS) entry which is preliminary data.</text>
</comment>
<dbReference type="InterPro" id="IPR036322">
    <property type="entry name" value="WD40_repeat_dom_sf"/>
</dbReference>
<dbReference type="Pfam" id="PF12657">
    <property type="entry name" value="TFIIIC_delta"/>
    <property type="match status" value="1"/>
</dbReference>
<evidence type="ECO:0000259" key="1">
    <source>
        <dbReference type="Pfam" id="PF12657"/>
    </source>
</evidence>
<accession>A0AAD7U359</accession>
<gene>
    <name evidence="2" type="ORF">ONZ51_g1741</name>
</gene>
<dbReference type="InterPro" id="IPR024761">
    <property type="entry name" value="TFIIIC_delta_N"/>
</dbReference>
<dbReference type="InterPro" id="IPR015943">
    <property type="entry name" value="WD40/YVTN_repeat-like_dom_sf"/>
</dbReference>
<evidence type="ECO:0000313" key="2">
    <source>
        <dbReference type="EMBL" id="KAJ8495338.1"/>
    </source>
</evidence>
<dbReference type="EMBL" id="JAPEVG010000025">
    <property type="protein sequence ID" value="KAJ8495338.1"/>
    <property type="molecule type" value="Genomic_DNA"/>
</dbReference>
<protein>
    <recommendedName>
        <fullName evidence="1">Transcription factor IIIC 90kDa subunit N-terminal domain-containing protein</fullName>
    </recommendedName>
</protein>
<keyword evidence="3" id="KW-1185">Reference proteome</keyword>
<sequence>MPEFSVASALSLPSVSVPPSINGLQFSDDGQAFLLTKHAVYILTPDAGVNVELSSVIKQVLDSNSRTRSAKPLGWLRTILEFDRCLEHQWPTECQDWGSVCLGSLDPSLQAVALSPSNLTSNAGCLVALLNSNLELTIWGASKNFLTGQWIRLQDVTTVLKEAAANEPSTPLLRALRAQATCIEWTPQPDWGLTPAPAVDASLLAVGNRAGSVTFLRYDSAHDQMVIVDSAVVADRWVTHLSYSAWTDCQSGVCEAMLASAATDGSVTVLNIRQRLTAKPSLANLFPEYDFGLSTHPTGEPVCPADGRAVTGVRWVNIRGRNPILIFHKAGTLHLWQPSTPLSAWSGCKVLVLRTQKRSVGSSALYLASGICYIPSRDLAIVSLSDGSFHVVHRLSVDPTLDPPTSEAVSSDALSAASRAVFVHTEPEKMSLKDVDRINGMTSYDDSSTFMWTYEASRPTDFSYKHDAKHVSSLVVAQLWEEDTDERVIQGLAECIGRSKTGIADLSLVRSEGVNVRS</sequence>
<reference evidence="2" key="1">
    <citation type="submission" date="2022-11" db="EMBL/GenBank/DDBJ databases">
        <title>Genome Sequence of Cubamyces cubensis.</title>
        <authorList>
            <person name="Buettner E."/>
        </authorList>
    </citation>
    <scope>NUCLEOTIDE SEQUENCE</scope>
    <source>
        <strain evidence="2">MPL-01</strain>
    </source>
</reference>
<dbReference type="GO" id="GO:0004402">
    <property type="term" value="F:histone acetyltransferase activity"/>
    <property type="evidence" value="ECO:0007669"/>
    <property type="project" value="InterPro"/>
</dbReference>